<dbReference type="GO" id="GO:0005694">
    <property type="term" value="C:chromosome"/>
    <property type="evidence" value="ECO:0007669"/>
    <property type="project" value="InterPro"/>
</dbReference>
<dbReference type="CDD" id="cd00186">
    <property type="entry name" value="TOP1Ac"/>
    <property type="match status" value="1"/>
</dbReference>
<dbReference type="GO" id="GO:0008270">
    <property type="term" value="F:zinc ion binding"/>
    <property type="evidence" value="ECO:0007669"/>
    <property type="project" value="UniProtKB-KW"/>
</dbReference>
<dbReference type="PANTHER" id="PTHR42785">
    <property type="entry name" value="DNA TOPOISOMERASE, TYPE IA, CORE"/>
    <property type="match status" value="1"/>
</dbReference>
<sequence>MSKSLVIVESPAKAKTIGKYLGKDFQVEASVGHVKDLPKNKIGVDLTDGTFEPELIVIPGKEKVVDRLKKLAAKADSVYLAPDPDREGEAIAAHLADELRPVVKKNAIHRVTFNEITSKAVKAAFQHARSVDQHLVDAQQTRRVLDRIVGYQISPLLWDKVRRGLSAGRVQTVALRLIVEREQEIKDFNSVEYWTLDADLNRKGDRFTARFTGIGGERAKVDTVDTPSLPNQQITDTVLAQLKKAAWSVRSVDRRERKRNPAAPFTTSKLQQDASRQLGFNVKRTMGVAQRLYEGIDLGSEGTVGLITYMRTDSTRVSPDAIQGARTYIQSKLGKHYLPDSPNIFKSKKDAQDAHEAIRPSDPSLHPDQIRKYLSDEQYRLYKLIWQRFIASQMLAAVYDQTTVDILAKADRGYDFRVTGSVLKFDGFLKVYEESKDKKDEDDESLANRLPALEPGDRLTLNELKPEQHYTEPPPRYNEASLVKELEEQGIGRPSTYASIINTIQDREYVQKIGGRTGRFVPTEIGTVVTGLLVKNFPYIFDTKYTARLEEELDDIEDGKEKWTDLLGGFYGHFEKELKVAGKKMEDIKRMEKATDEKCPECGSPLVLKWGKFGSFYACSSYDKKKKGSCSYTRENFEAKPNLILSDAAENEQEEEYCENCGRAMVLRNGPWGPFMACPGYNEDPPCKTVRRLNQKQQQKPPQPLDENCPKCGSQLVLRNGQYGEFVSCSAYPKCKYIKQNTIGMKCPKCEVGEIVEKKARRGNLFYGCSEYPKCDFTANYKPVDQKCPECGSPYLMEKTLKSGVYLVCPNNKKSAAEDEAPKKKKGKAEPNGEAACSFTKRIGDAPPPAEPPTAATHGPVIEREKRERAQPVA</sequence>
<dbReference type="Gene3D" id="3.40.50.140">
    <property type="match status" value="1"/>
</dbReference>
<comment type="caution">
    <text evidence="14">The sequence shown here is derived from an EMBL/GenBank/DDBJ whole genome shotgun (WGS) entry which is preliminary data.</text>
</comment>
<evidence type="ECO:0000256" key="1">
    <source>
        <dbReference type="ARBA" id="ARBA00000213"/>
    </source>
</evidence>
<evidence type="ECO:0000259" key="13">
    <source>
        <dbReference type="PROSITE" id="PS52039"/>
    </source>
</evidence>
<evidence type="ECO:0000256" key="10">
    <source>
        <dbReference type="HAMAP-Rule" id="MF_00952"/>
    </source>
</evidence>
<evidence type="ECO:0000259" key="12">
    <source>
        <dbReference type="PROSITE" id="PS50880"/>
    </source>
</evidence>
<accession>A0A372ITT8</accession>
<feature type="site" description="Interaction with DNA" evidence="10">
    <location>
        <position position="158"/>
    </location>
</feature>
<reference evidence="14 15" key="1">
    <citation type="submission" date="2018-08" db="EMBL/GenBank/DDBJ databases">
        <title>Acidipila sp. 4G-K13, an acidobacterium isolated from forest soil.</title>
        <authorList>
            <person name="Gao Z.-H."/>
            <person name="Qiu L.-H."/>
        </authorList>
    </citation>
    <scope>NUCLEOTIDE SEQUENCE [LARGE SCALE GENOMIC DNA]</scope>
    <source>
        <strain evidence="14 15">4G-K13</strain>
    </source>
</reference>
<feature type="site" description="Interaction with DNA" evidence="10">
    <location>
        <position position="142"/>
    </location>
</feature>
<evidence type="ECO:0000256" key="11">
    <source>
        <dbReference type="SAM" id="MobiDB-lite"/>
    </source>
</evidence>
<keyword evidence="3" id="KW-0479">Metal-binding</keyword>
<feature type="site" description="Interaction with DNA" evidence="10">
    <location>
        <position position="143"/>
    </location>
</feature>
<dbReference type="InterPro" id="IPR005733">
    <property type="entry name" value="TopoI_bac-type"/>
</dbReference>
<dbReference type="Gene3D" id="1.10.460.10">
    <property type="entry name" value="Topoisomerase I, domain 2"/>
    <property type="match status" value="1"/>
</dbReference>
<comment type="catalytic activity">
    <reaction evidence="1 10">
        <text>ATP-independent breakage of single-stranded DNA, followed by passage and rejoining.</text>
        <dbReference type="EC" id="5.6.2.1"/>
    </reaction>
</comment>
<keyword evidence="6" id="KW-0460">Magnesium</keyword>
<feature type="site" description="Interaction with DNA" evidence="10">
    <location>
        <position position="311"/>
    </location>
</feature>
<organism evidence="14 15">
    <name type="scientific">Paracidobacterium acidisoli</name>
    <dbReference type="NCBI Taxonomy" id="2303751"/>
    <lineage>
        <taxon>Bacteria</taxon>
        <taxon>Pseudomonadati</taxon>
        <taxon>Acidobacteriota</taxon>
        <taxon>Terriglobia</taxon>
        <taxon>Terriglobales</taxon>
        <taxon>Acidobacteriaceae</taxon>
        <taxon>Paracidobacterium</taxon>
    </lineage>
</organism>
<evidence type="ECO:0000256" key="5">
    <source>
        <dbReference type="ARBA" id="ARBA00022833"/>
    </source>
</evidence>
<dbReference type="Pfam" id="PF01751">
    <property type="entry name" value="Toprim"/>
    <property type="match status" value="1"/>
</dbReference>
<evidence type="ECO:0000313" key="15">
    <source>
        <dbReference type="Proteomes" id="UP000264702"/>
    </source>
</evidence>
<feature type="site" description="Interaction with DNA" evidence="10">
    <location>
        <position position="146"/>
    </location>
</feature>
<comment type="subunit">
    <text evidence="10">Monomer.</text>
</comment>
<dbReference type="InterPro" id="IPR013825">
    <property type="entry name" value="Topo_IA_cen_sub2"/>
</dbReference>
<evidence type="ECO:0000256" key="4">
    <source>
        <dbReference type="ARBA" id="ARBA00022771"/>
    </source>
</evidence>
<evidence type="ECO:0000256" key="2">
    <source>
        <dbReference type="ARBA" id="ARBA00009446"/>
    </source>
</evidence>
<dbReference type="Gene3D" id="1.10.290.10">
    <property type="entry name" value="Topoisomerase I, domain 4"/>
    <property type="match status" value="1"/>
</dbReference>
<dbReference type="InterPro" id="IPR013826">
    <property type="entry name" value="Topo_IA_cen_sub3"/>
</dbReference>
<dbReference type="AlphaFoldDB" id="A0A372ITT8"/>
<dbReference type="InterPro" id="IPR013824">
    <property type="entry name" value="Topo_IA_cen_sub1"/>
</dbReference>
<dbReference type="InterPro" id="IPR003602">
    <property type="entry name" value="Topo_IA_DNA-bd_dom"/>
</dbReference>
<dbReference type="InterPro" id="IPR013497">
    <property type="entry name" value="Topo_IA_cen"/>
</dbReference>
<evidence type="ECO:0000256" key="6">
    <source>
        <dbReference type="ARBA" id="ARBA00022842"/>
    </source>
</evidence>
<dbReference type="SMART" id="SM00437">
    <property type="entry name" value="TOP1Ac"/>
    <property type="match status" value="1"/>
</dbReference>
<dbReference type="EC" id="5.6.2.1" evidence="10"/>
<dbReference type="OrthoDB" id="9804262at2"/>
<dbReference type="Gene3D" id="3.30.65.10">
    <property type="entry name" value="Bacterial Topoisomerase I, domain 1"/>
    <property type="match status" value="4"/>
</dbReference>
<dbReference type="PROSITE" id="PS00396">
    <property type="entry name" value="TOPO_IA_1"/>
    <property type="match status" value="1"/>
</dbReference>
<dbReference type="PROSITE" id="PS50880">
    <property type="entry name" value="TOPRIM"/>
    <property type="match status" value="1"/>
</dbReference>
<dbReference type="InterPro" id="IPR034149">
    <property type="entry name" value="TOPRIM_TopoI"/>
</dbReference>
<dbReference type="NCBIfam" id="TIGR01051">
    <property type="entry name" value="topA_bact"/>
    <property type="match status" value="1"/>
</dbReference>
<feature type="region of interest" description="Interaction with DNA" evidence="10">
    <location>
        <begin position="166"/>
        <end position="171"/>
    </location>
</feature>
<keyword evidence="5" id="KW-0862">Zinc</keyword>
<proteinExistence type="inferred from homology"/>
<comment type="function">
    <text evidence="10">Releases the supercoiling and torsional tension of DNA, which is introduced during the DNA replication and transcription, by transiently cleaving and rejoining one strand of the DNA duplex. Introduces a single-strand break via transesterification at a target site in duplex DNA. The scissile phosphodiester is attacked by the catalytic tyrosine of the enzyme, resulting in the formation of a DNA-(5'-phosphotyrosyl)-enzyme intermediate and the expulsion of a 3'-OH DNA strand. The free DNA strand then undergoes passage around the unbroken strand, thus removing DNA supercoils. Finally, in the religation step, the DNA 3'-OH attacks the covalent intermediate to expel the active-site tyrosine and restore the DNA phosphodiester backbone.</text>
</comment>
<dbReference type="PANTHER" id="PTHR42785:SF1">
    <property type="entry name" value="DNA TOPOISOMERASE"/>
    <property type="match status" value="1"/>
</dbReference>
<dbReference type="GO" id="GO:0003917">
    <property type="term" value="F:DNA topoisomerase type I (single strand cut, ATP-independent) activity"/>
    <property type="evidence" value="ECO:0007669"/>
    <property type="project" value="UniProtKB-UniRule"/>
</dbReference>
<feature type="site" description="Interaction with DNA" evidence="10">
    <location>
        <position position="507"/>
    </location>
</feature>
<dbReference type="GO" id="GO:0003677">
    <property type="term" value="F:DNA binding"/>
    <property type="evidence" value="ECO:0007669"/>
    <property type="project" value="UniProtKB-KW"/>
</dbReference>
<dbReference type="RefSeq" id="WP_117297420.1">
    <property type="nucleotide sequence ID" value="NZ_QVQT02000001.1"/>
</dbReference>
<evidence type="ECO:0000256" key="8">
    <source>
        <dbReference type="ARBA" id="ARBA00023125"/>
    </source>
</evidence>
<evidence type="ECO:0000256" key="3">
    <source>
        <dbReference type="ARBA" id="ARBA00022723"/>
    </source>
</evidence>
<evidence type="ECO:0000256" key="7">
    <source>
        <dbReference type="ARBA" id="ARBA00023029"/>
    </source>
</evidence>
<feature type="domain" description="Topo IA-type catalytic" evidence="13">
    <location>
        <begin position="132"/>
        <end position="578"/>
    </location>
</feature>
<feature type="active site" description="O-(5'-phospho-DNA)-tyrosine intermediate" evidence="10">
    <location>
        <position position="309"/>
    </location>
</feature>
<dbReference type="Gene3D" id="2.70.20.10">
    <property type="entry name" value="Topoisomerase I, domain 3"/>
    <property type="match status" value="1"/>
</dbReference>
<dbReference type="InterPro" id="IPR000380">
    <property type="entry name" value="Topo_IA"/>
</dbReference>
<dbReference type="SMART" id="SM00493">
    <property type="entry name" value="TOPRIM"/>
    <property type="match status" value="1"/>
</dbReference>
<dbReference type="SUPFAM" id="SSF57783">
    <property type="entry name" value="Zinc beta-ribbon"/>
    <property type="match status" value="3"/>
</dbReference>
<dbReference type="InterPro" id="IPR028612">
    <property type="entry name" value="Topoisom_1_IA"/>
</dbReference>
<dbReference type="CDD" id="cd03363">
    <property type="entry name" value="TOPRIM_TopoIA_TopoI"/>
    <property type="match status" value="1"/>
</dbReference>
<feature type="site" description="Interaction with DNA" evidence="10">
    <location>
        <position position="33"/>
    </location>
</feature>
<feature type="site" description="Interaction with DNA" evidence="10">
    <location>
        <position position="151"/>
    </location>
</feature>
<dbReference type="HAMAP" id="MF_00952">
    <property type="entry name" value="Topoisom_1_prok"/>
    <property type="match status" value="1"/>
</dbReference>
<keyword evidence="8 10" id="KW-0238">DNA-binding</keyword>
<dbReference type="InterPro" id="IPR023405">
    <property type="entry name" value="Topo_IA_core_domain"/>
</dbReference>
<dbReference type="InterPro" id="IPR003601">
    <property type="entry name" value="Topo_IA_2"/>
</dbReference>
<keyword evidence="4" id="KW-0863">Zinc-finger</keyword>
<keyword evidence="15" id="KW-1185">Reference proteome</keyword>
<comment type="similarity">
    <text evidence="2 10">Belongs to the type IA topoisomerase family.</text>
</comment>
<dbReference type="PRINTS" id="PR00417">
    <property type="entry name" value="PRTPISMRASEI"/>
</dbReference>
<gene>
    <name evidence="10" type="primary">topA</name>
    <name evidence="14" type="ORF">D0Y96_01135</name>
</gene>
<dbReference type="PROSITE" id="PS52039">
    <property type="entry name" value="TOPO_IA_2"/>
    <property type="match status" value="1"/>
</dbReference>
<evidence type="ECO:0000313" key="14">
    <source>
        <dbReference type="EMBL" id="RFU18211.1"/>
    </source>
</evidence>
<dbReference type="InterPro" id="IPR006171">
    <property type="entry name" value="TOPRIM_dom"/>
</dbReference>
<keyword evidence="9 10" id="KW-0413">Isomerase</keyword>
<protein>
    <recommendedName>
        <fullName evidence="10">DNA topoisomerase 1</fullName>
        <ecNumber evidence="10">5.6.2.1</ecNumber>
    </recommendedName>
    <alternativeName>
        <fullName evidence="10">DNA topoisomerase I</fullName>
    </alternativeName>
</protein>
<evidence type="ECO:0000256" key="9">
    <source>
        <dbReference type="ARBA" id="ARBA00023235"/>
    </source>
</evidence>
<feature type="region of interest" description="Disordered" evidence="11">
    <location>
        <begin position="818"/>
        <end position="874"/>
    </location>
</feature>
<dbReference type="GO" id="GO:0006265">
    <property type="term" value="P:DNA topological change"/>
    <property type="evidence" value="ECO:0007669"/>
    <property type="project" value="UniProtKB-UniRule"/>
</dbReference>
<name>A0A372ITT8_9BACT</name>
<dbReference type="SUPFAM" id="SSF56712">
    <property type="entry name" value="Prokaryotic type I DNA topoisomerase"/>
    <property type="match status" value="1"/>
</dbReference>
<feature type="domain" description="Toprim" evidence="12">
    <location>
        <begin position="3"/>
        <end position="114"/>
    </location>
</feature>
<dbReference type="Pfam" id="PF01396">
    <property type="entry name" value="Zn_ribbon_Top1"/>
    <property type="match status" value="5"/>
</dbReference>
<dbReference type="InterPro" id="IPR013498">
    <property type="entry name" value="Topo_IA_Znf"/>
</dbReference>
<dbReference type="SMART" id="SM00436">
    <property type="entry name" value="TOP1Bc"/>
    <property type="match status" value="1"/>
</dbReference>
<keyword evidence="7 10" id="KW-0799">Topoisomerase</keyword>
<dbReference type="InterPro" id="IPR023406">
    <property type="entry name" value="Topo_IA_AS"/>
</dbReference>
<dbReference type="EMBL" id="QVQT01000001">
    <property type="protein sequence ID" value="RFU18211.1"/>
    <property type="molecule type" value="Genomic_DNA"/>
</dbReference>
<dbReference type="Pfam" id="PF01131">
    <property type="entry name" value="Topoisom_bac"/>
    <property type="match status" value="1"/>
</dbReference>
<dbReference type="Proteomes" id="UP000264702">
    <property type="component" value="Unassembled WGS sequence"/>
</dbReference>
<feature type="compositionally biased region" description="Basic and acidic residues" evidence="11">
    <location>
        <begin position="861"/>
        <end position="874"/>
    </location>
</feature>